<comment type="caution">
    <text evidence="1">The sequence shown here is derived from an EMBL/GenBank/DDBJ whole genome shotgun (WGS) entry which is preliminary data.</text>
</comment>
<reference evidence="1 2" key="1">
    <citation type="submission" date="2024-01" db="EMBL/GenBank/DDBJ databases">
        <title>The genomes of 5 underutilized Papilionoideae crops provide insights into root nodulation and disease resistance.</title>
        <authorList>
            <person name="Yuan L."/>
        </authorList>
    </citation>
    <scope>NUCLEOTIDE SEQUENCE [LARGE SCALE GENOMIC DNA]</scope>
    <source>
        <strain evidence="1">LY-2023</strain>
        <tissue evidence="1">Leaf</tissue>
    </source>
</reference>
<protein>
    <submittedName>
        <fullName evidence="1">Uncharacterized protein</fullName>
    </submittedName>
</protein>
<evidence type="ECO:0000313" key="1">
    <source>
        <dbReference type="EMBL" id="KAK7264643.1"/>
    </source>
</evidence>
<organism evidence="1 2">
    <name type="scientific">Clitoria ternatea</name>
    <name type="common">Butterfly pea</name>
    <dbReference type="NCBI Taxonomy" id="43366"/>
    <lineage>
        <taxon>Eukaryota</taxon>
        <taxon>Viridiplantae</taxon>
        <taxon>Streptophyta</taxon>
        <taxon>Embryophyta</taxon>
        <taxon>Tracheophyta</taxon>
        <taxon>Spermatophyta</taxon>
        <taxon>Magnoliopsida</taxon>
        <taxon>eudicotyledons</taxon>
        <taxon>Gunneridae</taxon>
        <taxon>Pentapetalae</taxon>
        <taxon>rosids</taxon>
        <taxon>fabids</taxon>
        <taxon>Fabales</taxon>
        <taxon>Fabaceae</taxon>
        <taxon>Papilionoideae</taxon>
        <taxon>50 kb inversion clade</taxon>
        <taxon>NPAAA clade</taxon>
        <taxon>indigoferoid/millettioid clade</taxon>
        <taxon>Phaseoleae</taxon>
        <taxon>Clitoria</taxon>
    </lineage>
</organism>
<dbReference type="Proteomes" id="UP001359559">
    <property type="component" value="Unassembled WGS sequence"/>
</dbReference>
<dbReference type="AlphaFoldDB" id="A0AAN9EXD0"/>
<accession>A0AAN9EXD0</accession>
<dbReference type="EMBL" id="JAYKXN010000008">
    <property type="protein sequence ID" value="KAK7264643.1"/>
    <property type="molecule type" value="Genomic_DNA"/>
</dbReference>
<name>A0AAN9EXD0_CLITE</name>
<keyword evidence="2" id="KW-1185">Reference proteome</keyword>
<gene>
    <name evidence="1" type="ORF">RJT34_32252</name>
</gene>
<evidence type="ECO:0000313" key="2">
    <source>
        <dbReference type="Proteomes" id="UP001359559"/>
    </source>
</evidence>
<proteinExistence type="predicted"/>
<sequence>MFYSTSEKQHEALALGGPEVTHPKLSTTARGIDVSICFCPGQEYIIDAYLSLPPFSSLSQQTARKRILHRFGVLLSFLFLRSLSDLAEGDS</sequence>